<protein>
    <submittedName>
        <fullName evidence="1">Uncharacterized protein</fullName>
    </submittedName>
</protein>
<proteinExistence type="predicted"/>
<name>A0ABP8K0N0_9MICO</name>
<evidence type="ECO:0000313" key="1">
    <source>
        <dbReference type="EMBL" id="GAA4398906.1"/>
    </source>
</evidence>
<dbReference type="Proteomes" id="UP001500945">
    <property type="component" value="Unassembled WGS sequence"/>
</dbReference>
<comment type="caution">
    <text evidence="1">The sequence shown here is derived from an EMBL/GenBank/DDBJ whole genome shotgun (WGS) entry which is preliminary data.</text>
</comment>
<keyword evidence="2" id="KW-1185">Reference proteome</keyword>
<reference evidence="2" key="1">
    <citation type="journal article" date="2019" name="Int. J. Syst. Evol. Microbiol.">
        <title>The Global Catalogue of Microorganisms (GCM) 10K type strain sequencing project: providing services to taxonomists for standard genome sequencing and annotation.</title>
        <authorList>
            <consortium name="The Broad Institute Genomics Platform"/>
            <consortium name="The Broad Institute Genome Sequencing Center for Infectious Disease"/>
            <person name="Wu L."/>
            <person name="Ma J."/>
        </authorList>
    </citation>
    <scope>NUCLEOTIDE SEQUENCE [LARGE SCALE GENOMIC DNA]</scope>
    <source>
        <strain evidence="2">JCM 17809</strain>
    </source>
</reference>
<accession>A0ABP8K0N0</accession>
<sequence>MRKGARRADNLRARADGKIRVQVLTYVIPKCADAKFILGVHQWFDACVAIVAELDGQTLLQIH</sequence>
<gene>
    <name evidence="1" type="ORF">GCM10023168_05450</name>
</gene>
<dbReference type="EMBL" id="BAABGM010000003">
    <property type="protein sequence ID" value="GAA4398906.1"/>
    <property type="molecule type" value="Genomic_DNA"/>
</dbReference>
<evidence type="ECO:0000313" key="2">
    <source>
        <dbReference type="Proteomes" id="UP001500945"/>
    </source>
</evidence>
<organism evidence="1 2">
    <name type="scientific">Fodinibacter luteus</name>
    <dbReference type="NCBI Taxonomy" id="552064"/>
    <lineage>
        <taxon>Bacteria</taxon>
        <taxon>Bacillati</taxon>
        <taxon>Actinomycetota</taxon>
        <taxon>Actinomycetes</taxon>
        <taxon>Micrococcales</taxon>
        <taxon>Intrasporangiaceae</taxon>
        <taxon>Fodinibacter (ex Wang et al. 2009)</taxon>
    </lineage>
</organism>